<accession>A0A2S5GG65</accession>
<dbReference type="Proteomes" id="UP000239047">
    <property type="component" value="Unassembled WGS sequence"/>
</dbReference>
<proteinExistence type="predicted"/>
<gene>
    <name evidence="1" type="ORF">C4B60_00600</name>
</gene>
<keyword evidence="2" id="KW-1185">Reference proteome</keyword>
<sequence>MSYQKEVVLPLIKQRIGIRSDIRDTYIESIIAGVESEMKKKGILVNKEDQSHIMFIVDFSTWRYQNRDTMGDTPRHLQYRLKELYLQASVAIKNDIR</sequence>
<dbReference type="RefSeq" id="WP_104055673.1">
    <property type="nucleotide sequence ID" value="NZ_PREZ01000001.1"/>
</dbReference>
<dbReference type="AlphaFoldDB" id="A0A2S5GG65"/>
<evidence type="ECO:0000313" key="1">
    <source>
        <dbReference type="EMBL" id="PPA71911.1"/>
    </source>
</evidence>
<dbReference type="EMBL" id="PREZ01000001">
    <property type="protein sequence ID" value="PPA71911.1"/>
    <property type="molecule type" value="Genomic_DNA"/>
</dbReference>
<evidence type="ECO:0008006" key="3">
    <source>
        <dbReference type="Google" id="ProtNLM"/>
    </source>
</evidence>
<protein>
    <recommendedName>
        <fullName evidence="3">Phage head-tail adapter protein</fullName>
    </recommendedName>
</protein>
<name>A0A2S5GG65_9BACL</name>
<evidence type="ECO:0000313" key="2">
    <source>
        <dbReference type="Proteomes" id="UP000239047"/>
    </source>
</evidence>
<reference evidence="1 2" key="1">
    <citation type="submission" date="2018-02" db="EMBL/GenBank/DDBJ databases">
        <title>Jeotgalibacillus proteolyticum sp. nov. a protease producing bacterium isolated from ocean sediments of Laizhou Bay.</title>
        <authorList>
            <person name="Li Y."/>
        </authorList>
    </citation>
    <scope>NUCLEOTIDE SEQUENCE [LARGE SCALE GENOMIC DNA]</scope>
    <source>
        <strain evidence="1 2">22-7</strain>
    </source>
</reference>
<dbReference type="OrthoDB" id="1808529at2"/>
<organism evidence="1 2">
    <name type="scientific">Jeotgalibacillus proteolyticus</name>
    <dbReference type="NCBI Taxonomy" id="2082395"/>
    <lineage>
        <taxon>Bacteria</taxon>
        <taxon>Bacillati</taxon>
        <taxon>Bacillota</taxon>
        <taxon>Bacilli</taxon>
        <taxon>Bacillales</taxon>
        <taxon>Caryophanaceae</taxon>
        <taxon>Jeotgalibacillus</taxon>
    </lineage>
</organism>
<comment type="caution">
    <text evidence="1">The sequence shown here is derived from an EMBL/GenBank/DDBJ whole genome shotgun (WGS) entry which is preliminary data.</text>
</comment>